<keyword evidence="5" id="KW-0067">ATP-binding</keyword>
<comment type="similarity">
    <text evidence="6">Belongs to the protein kinase superfamily. CMGC Ser/Thr protein kinase family. Lammer subfamily.</text>
</comment>
<comment type="caution">
    <text evidence="8">The sequence shown here is derived from an EMBL/GenBank/DDBJ whole genome shotgun (WGS) entry which is preliminary data.</text>
</comment>
<protein>
    <recommendedName>
        <fullName evidence="7">Protein kinase domain-containing protein</fullName>
    </recommendedName>
</protein>
<evidence type="ECO:0000313" key="9">
    <source>
        <dbReference type="Proteomes" id="UP001432322"/>
    </source>
</evidence>
<dbReference type="GO" id="GO:0043484">
    <property type="term" value="P:regulation of RNA splicing"/>
    <property type="evidence" value="ECO:0007669"/>
    <property type="project" value="TreeGrafter"/>
</dbReference>
<evidence type="ECO:0000256" key="1">
    <source>
        <dbReference type="ARBA" id="ARBA00022527"/>
    </source>
</evidence>
<dbReference type="InterPro" id="IPR008271">
    <property type="entry name" value="Ser/Thr_kinase_AS"/>
</dbReference>
<dbReference type="InterPro" id="IPR000719">
    <property type="entry name" value="Prot_kinase_dom"/>
</dbReference>
<dbReference type="PROSITE" id="PS50011">
    <property type="entry name" value="PROTEIN_KINASE_DOM"/>
    <property type="match status" value="1"/>
</dbReference>
<dbReference type="PANTHER" id="PTHR45646:SF11">
    <property type="entry name" value="SERINE_THREONINE-PROTEIN KINASE DOA"/>
    <property type="match status" value="1"/>
</dbReference>
<keyword evidence="4" id="KW-0418">Kinase</keyword>
<feature type="domain" description="Protein kinase" evidence="7">
    <location>
        <begin position="1"/>
        <end position="168"/>
    </location>
</feature>
<feature type="non-terminal residue" evidence="8">
    <location>
        <position position="168"/>
    </location>
</feature>
<dbReference type="Proteomes" id="UP001432322">
    <property type="component" value="Unassembled WGS sequence"/>
</dbReference>
<dbReference type="PROSITE" id="PS00108">
    <property type="entry name" value="PROTEIN_KINASE_ST"/>
    <property type="match status" value="1"/>
</dbReference>
<keyword evidence="9" id="KW-1185">Reference proteome</keyword>
<dbReference type="Gene3D" id="1.10.510.10">
    <property type="entry name" value="Transferase(Phosphotransferase) domain 1"/>
    <property type="match status" value="1"/>
</dbReference>
<evidence type="ECO:0000256" key="2">
    <source>
        <dbReference type="ARBA" id="ARBA00022679"/>
    </source>
</evidence>
<sequence length="168" mass="19565">FGTLRMFIARFFSVFHITIGGIHHICFVMEQYGCDVAQFMRSNTRGFTTTLCFMILKQVLQAFKYLHEVAQISHLDLKPENVVFVSWRRKKVLEGLDVPEMPFIRIIDFNSAVAGRQYFYKSACTINYRPPEACFKMLLSNLVDIWAIGCFAYYLHKKAMLFSNSTDM</sequence>
<evidence type="ECO:0000256" key="4">
    <source>
        <dbReference type="ARBA" id="ARBA00022777"/>
    </source>
</evidence>
<reference evidence="8" key="1">
    <citation type="submission" date="2023-10" db="EMBL/GenBank/DDBJ databases">
        <title>Genome assembly of Pristionchus species.</title>
        <authorList>
            <person name="Yoshida K."/>
            <person name="Sommer R.J."/>
        </authorList>
    </citation>
    <scope>NUCLEOTIDE SEQUENCE</scope>
    <source>
        <strain evidence="8">RS5133</strain>
    </source>
</reference>
<accession>A0AAV5WXK6</accession>
<keyword evidence="1" id="KW-0723">Serine/threonine-protein kinase</keyword>
<dbReference type="GO" id="GO:0005634">
    <property type="term" value="C:nucleus"/>
    <property type="evidence" value="ECO:0007669"/>
    <property type="project" value="TreeGrafter"/>
</dbReference>
<keyword evidence="2" id="KW-0808">Transferase</keyword>
<evidence type="ECO:0000313" key="8">
    <source>
        <dbReference type="EMBL" id="GMT35399.1"/>
    </source>
</evidence>
<dbReference type="InterPro" id="IPR051175">
    <property type="entry name" value="CLK_kinases"/>
</dbReference>
<gene>
    <name evidence="8" type="ORF">PFISCL1PPCAC_26696</name>
</gene>
<feature type="non-terminal residue" evidence="8">
    <location>
        <position position="1"/>
    </location>
</feature>
<dbReference type="SUPFAM" id="SSF56112">
    <property type="entry name" value="Protein kinase-like (PK-like)"/>
    <property type="match status" value="1"/>
</dbReference>
<dbReference type="Gene3D" id="3.30.200.20">
    <property type="entry name" value="Phosphorylase Kinase, domain 1"/>
    <property type="match status" value="1"/>
</dbReference>
<dbReference type="InterPro" id="IPR011009">
    <property type="entry name" value="Kinase-like_dom_sf"/>
</dbReference>
<organism evidence="8 9">
    <name type="scientific">Pristionchus fissidentatus</name>
    <dbReference type="NCBI Taxonomy" id="1538716"/>
    <lineage>
        <taxon>Eukaryota</taxon>
        <taxon>Metazoa</taxon>
        <taxon>Ecdysozoa</taxon>
        <taxon>Nematoda</taxon>
        <taxon>Chromadorea</taxon>
        <taxon>Rhabditida</taxon>
        <taxon>Rhabditina</taxon>
        <taxon>Diplogasteromorpha</taxon>
        <taxon>Diplogasteroidea</taxon>
        <taxon>Neodiplogasteridae</taxon>
        <taxon>Pristionchus</taxon>
    </lineage>
</organism>
<name>A0AAV5WXK6_9BILA</name>
<dbReference type="SMART" id="SM00220">
    <property type="entry name" value="S_TKc"/>
    <property type="match status" value="1"/>
</dbReference>
<dbReference type="GO" id="GO:0004674">
    <property type="term" value="F:protein serine/threonine kinase activity"/>
    <property type="evidence" value="ECO:0007669"/>
    <property type="project" value="UniProtKB-KW"/>
</dbReference>
<dbReference type="Pfam" id="PF00069">
    <property type="entry name" value="Pkinase"/>
    <property type="match status" value="1"/>
</dbReference>
<proteinExistence type="inferred from homology"/>
<evidence type="ECO:0000256" key="3">
    <source>
        <dbReference type="ARBA" id="ARBA00022741"/>
    </source>
</evidence>
<evidence type="ECO:0000256" key="6">
    <source>
        <dbReference type="ARBA" id="ARBA00037966"/>
    </source>
</evidence>
<dbReference type="AlphaFoldDB" id="A0AAV5WXK6"/>
<dbReference type="PANTHER" id="PTHR45646">
    <property type="entry name" value="SERINE/THREONINE-PROTEIN KINASE DOA-RELATED"/>
    <property type="match status" value="1"/>
</dbReference>
<dbReference type="GO" id="GO:0005524">
    <property type="term" value="F:ATP binding"/>
    <property type="evidence" value="ECO:0007669"/>
    <property type="project" value="UniProtKB-KW"/>
</dbReference>
<dbReference type="EMBL" id="BTSY01000007">
    <property type="protein sequence ID" value="GMT35399.1"/>
    <property type="molecule type" value="Genomic_DNA"/>
</dbReference>
<evidence type="ECO:0000259" key="7">
    <source>
        <dbReference type="PROSITE" id="PS50011"/>
    </source>
</evidence>
<keyword evidence="3" id="KW-0547">Nucleotide-binding</keyword>
<evidence type="ECO:0000256" key="5">
    <source>
        <dbReference type="ARBA" id="ARBA00022840"/>
    </source>
</evidence>